<dbReference type="Proteomes" id="UP000005226">
    <property type="component" value="Chromosome 1"/>
</dbReference>
<dbReference type="GeneTree" id="ENSGT00940000164726"/>
<dbReference type="AlphaFoldDB" id="A0A674PEF3"/>
<evidence type="ECO:0000259" key="3">
    <source>
        <dbReference type="PROSITE" id="PS50200"/>
    </source>
</evidence>
<dbReference type="SMART" id="SM01132">
    <property type="entry name" value="DIL"/>
    <property type="match status" value="1"/>
</dbReference>
<dbReference type="InParanoid" id="A0A674PEF3"/>
<dbReference type="OMA" id="PLVVWMA"/>
<proteinExistence type="predicted"/>
<dbReference type="InterPro" id="IPR001478">
    <property type="entry name" value="PDZ"/>
</dbReference>
<feature type="region of interest" description="Disordered" evidence="1">
    <location>
        <begin position="219"/>
        <end position="243"/>
    </location>
</feature>
<dbReference type="PANTHER" id="PTHR16027:SF4">
    <property type="entry name" value="RAS-INTERACTING PROTEIN 1"/>
    <property type="match status" value="1"/>
</dbReference>
<evidence type="ECO:0000313" key="5">
    <source>
        <dbReference type="Ensembl" id="ENSTRUP00000084055.1"/>
    </source>
</evidence>
<dbReference type="CDD" id="cd06690">
    <property type="entry name" value="PDZ_Radil-like"/>
    <property type="match status" value="1"/>
</dbReference>
<reference evidence="5" key="2">
    <citation type="submission" date="2025-08" db="UniProtKB">
        <authorList>
            <consortium name="Ensembl"/>
        </authorList>
    </citation>
    <scope>IDENTIFICATION</scope>
</reference>
<dbReference type="GO" id="GO:0005911">
    <property type="term" value="C:cell-cell junction"/>
    <property type="evidence" value="ECO:0007669"/>
    <property type="project" value="TreeGrafter"/>
</dbReference>
<dbReference type="GO" id="GO:0035024">
    <property type="term" value="P:negative regulation of Rho protein signal transduction"/>
    <property type="evidence" value="ECO:0007669"/>
    <property type="project" value="TreeGrafter"/>
</dbReference>
<dbReference type="SUPFAM" id="SSF49879">
    <property type="entry name" value="SMAD/FHA domain"/>
    <property type="match status" value="1"/>
</dbReference>
<evidence type="ECO:0000313" key="6">
    <source>
        <dbReference type="Proteomes" id="UP000005226"/>
    </source>
</evidence>
<dbReference type="Gene3D" id="3.10.20.90">
    <property type="entry name" value="Phosphatidylinositol 3-kinase Catalytic Subunit, Chain A, domain 1"/>
    <property type="match status" value="1"/>
</dbReference>
<dbReference type="SMART" id="SM00228">
    <property type="entry name" value="PDZ"/>
    <property type="match status" value="1"/>
</dbReference>
<name>A0A674PEF3_TAKRU</name>
<dbReference type="PROSITE" id="PS51126">
    <property type="entry name" value="DILUTE"/>
    <property type="match status" value="1"/>
</dbReference>
<dbReference type="GO" id="GO:0051020">
    <property type="term" value="F:GTPase binding"/>
    <property type="evidence" value="ECO:0007669"/>
    <property type="project" value="TreeGrafter"/>
</dbReference>
<gene>
    <name evidence="5" type="primary">radil2b</name>
</gene>
<dbReference type="SUPFAM" id="SSF54236">
    <property type="entry name" value="Ubiquitin-like"/>
    <property type="match status" value="1"/>
</dbReference>
<feature type="domain" description="Ras-associating" evidence="3">
    <location>
        <begin position="58"/>
        <end position="159"/>
    </location>
</feature>
<dbReference type="InterPro" id="IPR041489">
    <property type="entry name" value="PDZ_6"/>
</dbReference>
<dbReference type="InterPro" id="IPR008984">
    <property type="entry name" value="SMAD_FHA_dom_sf"/>
</dbReference>
<dbReference type="SMART" id="SM00314">
    <property type="entry name" value="RA"/>
    <property type="match status" value="1"/>
</dbReference>
<dbReference type="Pfam" id="PF00788">
    <property type="entry name" value="RA"/>
    <property type="match status" value="1"/>
</dbReference>
<dbReference type="Pfam" id="PF17820">
    <property type="entry name" value="PDZ_6"/>
    <property type="match status" value="1"/>
</dbReference>
<feature type="compositionally biased region" description="Polar residues" evidence="1">
    <location>
        <begin position="221"/>
        <end position="231"/>
    </location>
</feature>
<evidence type="ECO:0000259" key="4">
    <source>
        <dbReference type="PROSITE" id="PS51126"/>
    </source>
</evidence>
<dbReference type="InterPro" id="IPR029071">
    <property type="entry name" value="Ubiquitin-like_domsf"/>
</dbReference>
<dbReference type="Gene3D" id="2.60.200.20">
    <property type="match status" value="1"/>
</dbReference>
<dbReference type="PROSITE" id="PS50106">
    <property type="entry name" value="PDZ"/>
    <property type="match status" value="1"/>
</dbReference>
<feature type="domain" description="PDZ" evidence="2">
    <location>
        <begin position="847"/>
        <end position="932"/>
    </location>
</feature>
<dbReference type="SUPFAM" id="SSF50156">
    <property type="entry name" value="PDZ domain-like"/>
    <property type="match status" value="1"/>
</dbReference>
<dbReference type="InterPro" id="IPR052072">
    <property type="entry name" value="Vascular_dev_regulator"/>
</dbReference>
<dbReference type="PROSITE" id="PS50200">
    <property type="entry name" value="RA"/>
    <property type="match status" value="1"/>
</dbReference>
<evidence type="ECO:0000259" key="2">
    <source>
        <dbReference type="PROSITE" id="PS50106"/>
    </source>
</evidence>
<organism evidence="5 6">
    <name type="scientific">Takifugu rubripes</name>
    <name type="common">Japanese pufferfish</name>
    <name type="synonym">Fugu rubripes</name>
    <dbReference type="NCBI Taxonomy" id="31033"/>
    <lineage>
        <taxon>Eukaryota</taxon>
        <taxon>Metazoa</taxon>
        <taxon>Chordata</taxon>
        <taxon>Craniata</taxon>
        <taxon>Vertebrata</taxon>
        <taxon>Euteleostomi</taxon>
        <taxon>Actinopterygii</taxon>
        <taxon>Neopterygii</taxon>
        <taxon>Teleostei</taxon>
        <taxon>Neoteleostei</taxon>
        <taxon>Acanthomorphata</taxon>
        <taxon>Eupercaria</taxon>
        <taxon>Tetraodontiformes</taxon>
        <taxon>Tetradontoidea</taxon>
        <taxon>Tetraodontidae</taxon>
        <taxon>Takifugu</taxon>
    </lineage>
</organism>
<evidence type="ECO:0000256" key="1">
    <source>
        <dbReference type="SAM" id="MobiDB-lite"/>
    </source>
</evidence>
<dbReference type="PANTHER" id="PTHR16027">
    <property type="entry name" value="DILUTE DOMAIN-CONTAINING PROTEIN YPR089W"/>
    <property type="match status" value="1"/>
</dbReference>
<feature type="domain" description="Dilute" evidence="4">
    <location>
        <begin position="441"/>
        <end position="754"/>
    </location>
</feature>
<dbReference type="InterPro" id="IPR036034">
    <property type="entry name" value="PDZ_sf"/>
</dbReference>
<accession>A0A674PEF3</accession>
<protein>
    <submittedName>
        <fullName evidence="5">Si:ch211-176g6.2</fullName>
    </submittedName>
</protein>
<dbReference type="Ensembl" id="ENSTRUT00000066511.1">
    <property type="protein sequence ID" value="ENSTRUP00000084055.1"/>
    <property type="gene ID" value="ENSTRUG00000031061.1"/>
</dbReference>
<dbReference type="CDD" id="cd17116">
    <property type="entry name" value="RA_Radil_like"/>
    <property type="match status" value="1"/>
</dbReference>
<dbReference type="Gene3D" id="2.30.42.10">
    <property type="match status" value="1"/>
</dbReference>
<keyword evidence="6" id="KW-1185">Reference proteome</keyword>
<dbReference type="InterPro" id="IPR000159">
    <property type="entry name" value="RA_dom"/>
</dbReference>
<dbReference type="Pfam" id="PF01843">
    <property type="entry name" value="DIL"/>
    <property type="match status" value="1"/>
</dbReference>
<dbReference type="GO" id="GO:0007165">
    <property type="term" value="P:signal transduction"/>
    <property type="evidence" value="ECO:0007669"/>
    <property type="project" value="InterPro"/>
</dbReference>
<reference evidence="5 6" key="1">
    <citation type="journal article" date="2011" name="Genome Biol. Evol.">
        <title>Integration of the genetic map and genome assembly of fugu facilitates insights into distinct features of genome evolution in teleosts and mammals.</title>
        <authorList>
            <person name="Kai W."/>
            <person name="Kikuchi K."/>
            <person name="Tohari S."/>
            <person name="Chew A.K."/>
            <person name="Tay A."/>
            <person name="Fujiwara A."/>
            <person name="Hosoya S."/>
            <person name="Suetake H."/>
            <person name="Naruse K."/>
            <person name="Brenner S."/>
            <person name="Suzuki Y."/>
            <person name="Venkatesh B."/>
        </authorList>
    </citation>
    <scope>NUCLEOTIDE SEQUENCE [LARGE SCALE GENOMIC DNA]</scope>
</reference>
<sequence length="942" mass="105518">NSRSSDDVATRQPSKSRIHHHTNRLSATIMFGDFFIVDISTEGLRADDPSELSNHVTAPGILKIFGNEICEGAHYKSVLATTDSSARELVKEALERYGLSKKEAKSYVLCDTIGSTGNHQWRPEGFRVVGDNERPLLLQSLWKPREGLARRFEIQRKSWVEERTSKDKDTITAGINAQARKLQKSRSRVNSTLIQRTMGKSQKLWRSRSEMDILDSDTKQCYEQSKTNPKQSHVHSHKTLSEEDGVLQSKKETLCLMAEQEGEESEREETESRYKTDFHLFAADILPRHCCFHRLSNGSATTLQPGQGSLVMRNGEVLKTEVHLHPGDIISLGQHYLFLFKDPLALAKVTGEINLCSTCTDLQASDGTLCQIQDLPLLKSPAGHIWSLQYESNDEDFIIKKIFAMGSSKDIPPLTAAFLLCLSIQHSTVSQHTSELRGLLLRIASGVQNAVWVSSGQVIGNASGFLQDLQALTWQEVYTGLRPLVVWMSNSLEILQFIQFQLPLMLECKTQKEEQSLVESCVCSANEETVAALEEVIMLTFQQCVYYITKVLYPILPDFVDCNPFRERPTPQANVDTSLALERGGLEVLTEIRCIVDILSDTWRLLSDCQLHQEISSQLIGYLLFFINASLFNSLMEKGTSPGFYQWSRGVYMQANLDLLLDWAQSNGLEEMAVEHTHTLSSAINLLATPRKHLLQMSWVSLRSDYPALSPAQLNHLLSLYSPAPPCRHTWTPSVHEQASARSTVDILESFETQHPLVLPDSGYQFQLGQEVTDSALWLELEKLKKFISTLSQSGGLVFECLAALKVDMKTDFSGAKRLVDLKEEEQEENEEGFGDPFDDINDEVFSLELKRSESGLGLALIDTRDTSFRMKGIFIRAVVPDSPAARCGKLAPGDRILAVNGVSLVGLDYHSGKQLMQSSGDRLRLLVAKSDWMTEAAQTYC</sequence>
<dbReference type="GO" id="GO:0001525">
    <property type="term" value="P:angiogenesis"/>
    <property type="evidence" value="ECO:0007669"/>
    <property type="project" value="TreeGrafter"/>
</dbReference>
<dbReference type="InterPro" id="IPR002710">
    <property type="entry name" value="Dilute_dom"/>
</dbReference>
<reference evidence="5" key="3">
    <citation type="submission" date="2025-09" db="UniProtKB">
        <authorList>
            <consortium name="Ensembl"/>
        </authorList>
    </citation>
    <scope>IDENTIFICATION</scope>
</reference>